<organism evidence="1 2">
    <name type="scientific">Glonium stellatum</name>
    <dbReference type="NCBI Taxonomy" id="574774"/>
    <lineage>
        <taxon>Eukaryota</taxon>
        <taxon>Fungi</taxon>
        <taxon>Dikarya</taxon>
        <taxon>Ascomycota</taxon>
        <taxon>Pezizomycotina</taxon>
        <taxon>Dothideomycetes</taxon>
        <taxon>Pleosporomycetidae</taxon>
        <taxon>Gloniales</taxon>
        <taxon>Gloniaceae</taxon>
        <taxon>Glonium</taxon>
    </lineage>
</organism>
<dbReference type="Proteomes" id="UP000250140">
    <property type="component" value="Unassembled WGS sequence"/>
</dbReference>
<reference evidence="1 2" key="1">
    <citation type="journal article" date="2016" name="Nat. Commun.">
        <title>Ectomycorrhizal ecology is imprinted in the genome of the dominant symbiotic fungus Cenococcum geophilum.</title>
        <authorList>
            <consortium name="DOE Joint Genome Institute"/>
            <person name="Peter M."/>
            <person name="Kohler A."/>
            <person name="Ohm R.A."/>
            <person name="Kuo A."/>
            <person name="Krutzmann J."/>
            <person name="Morin E."/>
            <person name="Arend M."/>
            <person name="Barry K.W."/>
            <person name="Binder M."/>
            <person name="Choi C."/>
            <person name="Clum A."/>
            <person name="Copeland A."/>
            <person name="Grisel N."/>
            <person name="Haridas S."/>
            <person name="Kipfer T."/>
            <person name="LaButti K."/>
            <person name="Lindquist E."/>
            <person name="Lipzen A."/>
            <person name="Maire R."/>
            <person name="Meier B."/>
            <person name="Mihaltcheva S."/>
            <person name="Molinier V."/>
            <person name="Murat C."/>
            <person name="Poggeler S."/>
            <person name="Quandt C.A."/>
            <person name="Sperisen C."/>
            <person name="Tritt A."/>
            <person name="Tisserant E."/>
            <person name="Crous P.W."/>
            <person name="Henrissat B."/>
            <person name="Nehls U."/>
            <person name="Egli S."/>
            <person name="Spatafora J.W."/>
            <person name="Grigoriev I.V."/>
            <person name="Martin F.M."/>
        </authorList>
    </citation>
    <scope>NUCLEOTIDE SEQUENCE [LARGE SCALE GENOMIC DNA]</scope>
    <source>
        <strain evidence="1 2">CBS 207.34</strain>
    </source>
</reference>
<evidence type="ECO:0000313" key="1">
    <source>
        <dbReference type="EMBL" id="OCL08841.1"/>
    </source>
</evidence>
<gene>
    <name evidence="1" type="ORF">AOQ84DRAFT_33030</name>
</gene>
<protein>
    <submittedName>
        <fullName evidence="1">Uncharacterized protein</fullName>
    </submittedName>
</protein>
<evidence type="ECO:0000313" key="2">
    <source>
        <dbReference type="Proteomes" id="UP000250140"/>
    </source>
</evidence>
<keyword evidence="2" id="KW-1185">Reference proteome</keyword>
<dbReference type="EMBL" id="KV749577">
    <property type="protein sequence ID" value="OCL08841.1"/>
    <property type="molecule type" value="Genomic_DNA"/>
</dbReference>
<accession>A0A8E2F1P8</accession>
<name>A0A8E2F1P8_9PEZI</name>
<dbReference type="AlphaFoldDB" id="A0A8E2F1P8"/>
<proteinExistence type="predicted"/>
<sequence length="242" mass="26722">MDYQTFNTVNQIATMLDTNPNDWRNYVALARNVIAAMPALAPSADPTEQQRQNWHIDIFQRLAYSDVDNGGVADIADWCVRQALTLLQHQRGDVDLLRLVGQNWLFRAQPCLARIHLLDGHSSSSGGSHGATASAFSLSRSEEERQAARAAAEAEDRIHTADYVEARGILLPAVEYLARAVEVAQSQGRLTGHLLATAAEGYMSLGNVSSIRVNDRYFHQALAYLRLAENLPGYTLPAHLQQ</sequence>
<dbReference type="OrthoDB" id="5366687at2759"/>